<reference evidence="2" key="1">
    <citation type="submission" date="2024-02" db="UniProtKB">
        <authorList>
            <consortium name="WormBaseParasite"/>
        </authorList>
    </citation>
    <scope>IDENTIFICATION</scope>
</reference>
<protein>
    <recommendedName>
        <fullName evidence="3">BED-type domain-containing protein</fullName>
    </recommendedName>
</protein>
<dbReference type="WBParaSite" id="MBELARI_LOCUS16890">
    <property type="protein sequence ID" value="MBELARI_LOCUS16890"/>
    <property type="gene ID" value="MBELARI_LOCUS16890"/>
</dbReference>
<evidence type="ECO:0000313" key="1">
    <source>
        <dbReference type="Proteomes" id="UP000887575"/>
    </source>
</evidence>
<sequence>MKIDYNGFFRDDGGGPICKKCLHRLKKPSKNTNYSTSGKLYHLCEKHPDLLATINDSEHASEVTLKETNQIQEVIAVTTDHASNFLIVKALNLWTDSSENTKNLYMAIVKFLCTDSVFCRSITTTRIAYRLLH</sequence>
<evidence type="ECO:0000313" key="2">
    <source>
        <dbReference type="WBParaSite" id="MBELARI_LOCUS16890"/>
    </source>
</evidence>
<organism evidence="1 2">
    <name type="scientific">Mesorhabditis belari</name>
    <dbReference type="NCBI Taxonomy" id="2138241"/>
    <lineage>
        <taxon>Eukaryota</taxon>
        <taxon>Metazoa</taxon>
        <taxon>Ecdysozoa</taxon>
        <taxon>Nematoda</taxon>
        <taxon>Chromadorea</taxon>
        <taxon>Rhabditida</taxon>
        <taxon>Rhabditina</taxon>
        <taxon>Rhabditomorpha</taxon>
        <taxon>Rhabditoidea</taxon>
        <taxon>Rhabditidae</taxon>
        <taxon>Mesorhabditinae</taxon>
        <taxon>Mesorhabditis</taxon>
    </lineage>
</organism>
<name>A0AAF3J566_9BILA</name>
<proteinExistence type="predicted"/>
<evidence type="ECO:0008006" key="3">
    <source>
        <dbReference type="Google" id="ProtNLM"/>
    </source>
</evidence>
<dbReference type="Proteomes" id="UP000887575">
    <property type="component" value="Unassembled WGS sequence"/>
</dbReference>
<keyword evidence="1" id="KW-1185">Reference proteome</keyword>
<accession>A0AAF3J566</accession>
<dbReference type="AlphaFoldDB" id="A0AAF3J566"/>